<dbReference type="AlphaFoldDB" id="A0A1G7BRT1"/>
<dbReference type="EMBL" id="FNAV01000002">
    <property type="protein sequence ID" value="SDE29662.1"/>
    <property type="molecule type" value="Genomic_DNA"/>
</dbReference>
<dbReference type="InterPro" id="IPR011059">
    <property type="entry name" value="Metal-dep_hydrolase_composite"/>
</dbReference>
<dbReference type="RefSeq" id="WP_089955633.1">
    <property type="nucleotide sequence ID" value="NZ_FNAV01000002.1"/>
</dbReference>
<accession>A0A1G7BRT1</accession>
<dbReference type="NCBIfam" id="TIGR00221">
    <property type="entry name" value="nagA"/>
    <property type="match status" value="1"/>
</dbReference>
<evidence type="ECO:0000313" key="10">
    <source>
        <dbReference type="EMBL" id="SDE29662.1"/>
    </source>
</evidence>
<feature type="binding site" evidence="8">
    <location>
        <position position="219"/>
    </location>
    <ligand>
        <name>Zn(2+)</name>
        <dbReference type="ChEBI" id="CHEBI:29105"/>
    </ligand>
</feature>
<dbReference type="SUPFAM" id="SSF51338">
    <property type="entry name" value="Composite domain of metallo-dependent hydrolases"/>
    <property type="match status" value="1"/>
</dbReference>
<dbReference type="InterPro" id="IPR006680">
    <property type="entry name" value="Amidohydro-rel"/>
</dbReference>
<feature type="binding site" evidence="7">
    <location>
        <begin position="309"/>
        <end position="311"/>
    </location>
    <ligand>
        <name>substrate</name>
    </ligand>
</feature>
<name>A0A1G7BRT1_9RHOB</name>
<organism evidence="10 11">
    <name type="scientific">Salipiger thiooxidans</name>
    <dbReference type="NCBI Taxonomy" id="282683"/>
    <lineage>
        <taxon>Bacteria</taxon>
        <taxon>Pseudomonadati</taxon>
        <taxon>Pseudomonadota</taxon>
        <taxon>Alphaproteobacteria</taxon>
        <taxon>Rhodobacterales</taxon>
        <taxon>Roseobacteraceae</taxon>
        <taxon>Salipiger</taxon>
    </lineage>
</organism>
<keyword evidence="3 5" id="KW-0378">Hydrolase</keyword>
<dbReference type="GO" id="GO:0006046">
    <property type="term" value="P:N-acetylglucosamine catabolic process"/>
    <property type="evidence" value="ECO:0007669"/>
    <property type="project" value="TreeGrafter"/>
</dbReference>
<evidence type="ECO:0000313" key="11">
    <source>
        <dbReference type="Proteomes" id="UP000198994"/>
    </source>
</evidence>
<feature type="binding site" evidence="7">
    <location>
        <position position="254"/>
    </location>
    <ligand>
        <name>substrate</name>
    </ligand>
</feature>
<dbReference type="GO" id="GO:0046872">
    <property type="term" value="F:metal ion binding"/>
    <property type="evidence" value="ECO:0007669"/>
    <property type="project" value="UniProtKB-KW"/>
</dbReference>
<evidence type="ECO:0000256" key="8">
    <source>
        <dbReference type="PIRSR" id="PIRSR038994-3"/>
    </source>
</evidence>
<feature type="domain" description="Amidohydrolase-related" evidence="9">
    <location>
        <begin position="55"/>
        <end position="364"/>
    </location>
</feature>
<comment type="cofactor">
    <cofactor evidence="8">
        <name>a divalent metal cation</name>
        <dbReference type="ChEBI" id="CHEBI:60240"/>
    </cofactor>
    <text evidence="8">Binds 1 divalent metal cation per subunit.</text>
</comment>
<dbReference type="STRING" id="282683.SAMN04488105_102341"/>
<feature type="binding site" evidence="8">
    <location>
        <position position="198"/>
    </location>
    <ligand>
        <name>Zn(2+)</name>
        <dbReference type="ChEBI" id="CHEBI:29105"/>
    </ligand>
</feature>
<dbReference type="InterPro" id="IPR003764">
    <property type="entry name" value="GlcNAc_6-P_deAcase"/>
</dbReference>
<dbReference type="Gene3D" id="2.30.40.10">
    <property type="entry name" value="Urease, subunit C, domain 1"/>
    <property type="match status" value="1"/>
</dbReference>
<feature type="binding site" evidence="7">
    <location>
        <position position="230"/>
    </location>
    <ligand>
        <name>substrate</name>
    </ligand>
</feature>
<keyword evidence="2 8" id="KW-0479">Metal-binding</keyword>
<dbReference type="SUPFAM" id="SSF51556">
    <property type="entry name" value="Metallo-dependent hydrolases"/>
    <property type="match status" value="1"/>
</dbReference>
<comment type="similarity">
    <text evidence="1 5">Belongs to the metallo-dependent hydrolases superfamily. NagA family.</text>
</comment>
<evidence type="ECO:0000256" key="2">
    <source>
        <dbReference type="ARBA" id="ARBA00022723"/>
    </source>
</evidence>
<dbReference type="OrthoDB" id="9776488at2"/>
<reference evidence="11" key="1">
    <citation type="submission" date="2016-10" db="EMBL/GenBank/DDBJ databases">
        <authorList>
            <person name="Varghese N."/>
            <person name="Submissions S."/>
        </authorList>
    </citation>
    <scope>NUCLEOTIDE SEQUENCE [LARGE SCALE GENOMIC DNA]</scope>
    <source>
        <strain evidence="11">DSM 10146</strain>
    </source>
</reference>
<dbReference type="Pfam" id="PF01979">
    <property type="entry name" value="Amidohydro_1"/>
    <property type="match status" value="1"/>
</dbReference>
<feature type="binding site" evidence="7">
    <location>
        <position position="143"/>
    </location>
    <ligand>
        <name>substrate</name>
    </ligand>
</feature>
<dbReference type="InterPro" id="IPR032466">
    <property type="entry name" value="Metal_Hydrolase"/>
</dbReference>
<dbReference type="PIRSF" id="PIRSF038994">
    <property type="entry name" value="NagA"/>
    <property type="match status" value="1"/>
</dbReference>
<dbReference type="PANTHER" id="PTHR11113:SF14">
    <property type="entry name" value="N-ACETYLGLUCOSAMINE-6-PHOSPHATE DEACETYLASE"/>
    <property type="match status" value="1"/>
</dbReference>
<dbReference type="Gene3D" id="3.20.20.140">
    <property type="entry name" value="Metal-dependent hydrolases"/>
    <property type="match status" value="1"/>
</dbReference>
<evidence type="ECO:0000256" key="7">
    <source>
        <dbReference type="PIRSR" id="PIRSR038994-2"/>
    </source>
</evidence>
<evidence type="ECO:0000256" key="5">
    <source>
        <dbReference type="PIRNR" id="PIRNR038994"/>
    </source>
</evidence>
<feature type="binding site" evidence="8">
    <location>
        <position position="132"/>
    </location>
    <ligand>
        <name>Zn(2+)</name>
        <dbReference type="ChEBI" id="CHEBI:29105"/>
    </ligand>
</feature>
<evidence type="ECO:0000256" key="6">
    <source>
        <dbReference type="PIRSR" id="PIRSR038994-1"/>
    </source>
</evidence>
<dbReference type="GO" id="GO:0008448">
    <property type="term" value="F:N-acetylglucosamine-6-phosphate deacetylase activity"/>
    <property type="evidence" value="ECO:0007669"/>
    <property type="project" value="InterPro"/>
</dbReference>
<evidence type="ECO:0000256" key="3">
    <source>
        <dbReference type="ARBA" id="ARBA00022801"/>
    </source>
</evidence>
<keyword evidence="4 5" id="KW-0119">Carbohydrate metabolism</keyword>
<evidence type="ECO:0000256" key="1">
    <source>
        <dbReference type="ARBA" id="ARBA00010716"/>
    </source>
</evidence>
<evidence type="ECO:0000259" key="9">
    <source>
        <dbReference type="Pfam" id="PF01979"/>
    </source>
</evidence>
<dbReference type="PANTHER" id="PTHR11113">
    <property type="entry name" value="N-ACETYLGLUCOSAMINE-6-PHOSPHATE DEACETYLASE"/>
    <property type="match status" value="1"/>
</dbReference>
<protein>
    <submittedName>
        <fullName evidence="10">N-acetylglucosamine 6-phosphate deacetylase</fullName>
    </submittedName>
</protein>
<proteinExistence type="inferred from homology"/>
<keyword evidence="11" id="KW-1185">Reference proteome</keyword>
<feature type="binding site" evidence="7">
    <location>
        <begin position="222"/>
        <end position="223"/>
    </location>
    <ligand>
        <name>substrate</name>
    </ligand>
</feature>
<gene>
    <name evidence="10" type="ORF">SAMN04488105_102341</name>
</gene>
<feature type="active site" description="Proton donor/acceptor" evidence="6">
    <location>
        <position position="276"/>
    </location>
</feature>
<dbReference type="Proteomes" id="UP000198994">
    <property type="component" value="Unassembled WGS sequence"/>
</dbReference>
<evidence type="ECO:0000256" key="4">
    <source>
        <dbReference type="ARBA" id="ARBA00023277"/>
    </source>
</evidence>
<sequence>MTEQIRTFVGGDIFDGQRTLTDHALRMLGAKVLALAPRAELATEGTVTDLGGDLLAPGYVDLQVNGGGGVMVNDGPNPGDLRRIAAAHRGLGATTILPTLITDTYQHSRDAIEAVRAALAAGVPGIGGLHLEGPHLSLARKGAHDGRLVRRMERRDLDMLCAAAADLPVLMVTIAPESVSPDQVAELAGAGALVSLGHTDADYDTCMDYLEAGARCVTHLFNAMSQMDKREPGLVGAALSETGLAAGIIADGEHVHPAAMRIALGARPEGIFLVTDAMAVAGTGDRSFRLNGREIRRCDGRLVLADGTLAGADLDLTRAVNVLVADVGIALDRALAMATSVPARLAGLPEGIGALRPGAESTLIRLAKRPDGLELQGVL</sequence>